<feature type="compositionally biased region" description="Basic and acidic residues" evidence="2">
    <location>
        <begin position="215"/>
        <end position="228"/>
    </location>
</feature>
<name>A0A831PNL3_9BACT</name>
<accession>A0A831PNL3</accession>
<protein>
    <submittedName>
        <fullName evidence="3">Uncharacterized protein</fullName>
    </submittedName>
</protein>
<evidence type="ECO:0000256" key="1">
    <source>
        <dbReference type="SAM" id="Coils"/>
    </source>
</evidence>
<dbReference type="EMBL" id="DSDO01000101">
    <property type="protein sequence ID" value="HDR46355.1"/>
    <property type="molecule type" value="Genomic_DNA"/>
</dbReference>
<proteinExistence type="predicted"/>
<dbReference type="AlphaFoldDB" id="A0A831PNL3"/>
<feature type="coiled-coil region" evidence="1">
    <location>
        <begin position="34"/>
        <end position="68"/>
    </location>
</feature>
<comment type="caution">
    <text evidence="3">The sequence shown here is derived from an EMBL/GenBank/DDBJ whole genome shotgun (WGS) entry which is preliminary data.</text>
</comment>
<gene>
    <name evidence="3" type="ORF">ENN94_01490</name>
</gene>
<feature type="region of interest" description="Disordered" evidence="2">
    <location>
        <begin position="114"/>
        <end position="134"/>
    </location>
</feature>
<sequence>MLKRPILLLIICILVSGIWVGGVRKFQAAAFHAMNAVQVSRGEMESKLRQLEDELRAIRSHMDRYRQLQASGVIGDEGRLELVEALGRIRARYNLYALQFDIGQQAVLPLPDNPGQGWPGVADGGDDAESTEEEGAGPLLSLHYSRIVISLPLLHEEDLTRLLEELQGLGRGLFVVEECEVVRLESGVATGESLRAKENLSAACKILWLTMKSEDRKPGEKEAEDGLERPPGAEI</sequence>
<feature type="compositionally biased region" description="Acidic residues" evidence="2">
    <location>
        <begin position="124"/>
        <end position="134"/>
    </location>
</feature>
<reference evidence="3" key="1">
    <citation type="journal article" date="2020" name="mSystems">
        <title>Genome- and Community-Level Interaction Insights into Carbon Utilization and Element Cycling Functions of Hydrothermarchaeota in Hydrothermal Sediment.</title>
        <authorList>
            <person name="Zhou Z."/>
            <person name="Liu Y."/>
            <person name="Xu W."/>
            <person name="Pan J."/>
            <person name="Luo Z.H."/>
            <person name="Li M."/>
        </authorList>
    </citation>
    <scope>NUCLEOTIDE SEQUENCE [LARGE SCALE GENOMIC DNA]</scope>
    <source>
        <strain evidence="3">SpSt-1220</strain>
    </source>
</reference>
<evidence type="ECO:0000313" key="3">
    <source>
        <dbReference type="EMBL" id="HDR46355.1"/>
    </source>
</evidence>
<organism evidence="3">
    <name type="scientific">Geoalkalibacter subterraneus</name>
    <dbReference type="NCBI Taxonomy" id="483547"/>
    <lineage>
        <taxon>Bacteria</taxon>
        <taxon>Pseudomonadati</taxon>
        <taxon>Thermodesulfobacteriota</taxon>
        <taxon>Desulfuromonadia</taxon>
        <taxon>Desulfuromonadales</taxon>
        <taxon>Geoalkalibacteraceae</taxon>
        <taxon>Geoalkalibacter</taxon>
    </lineage>
</organism>
<feature type="region of interest" description="Disordered" evidence="2">
    <location>
        <begin position="215"/>
        <end position="235"/>
    </location>
</feature>
<evidence type="ECO:0000256" key="2">
    <source>
        <dbReference type="SAM" id="MobiDB-lite"/>
    </source>
</evidence>
<dbReference type="Proteomes" id="UP000886162">
    <property type="component" value="Unassembled WGS sequence"/>
</dbReference>
<keyword evidence="1" id="KW-0175">Coiled coil</keyword>